<dbReference type="RefSeq" id="WP_169146421.1">
    <property type="nucleotide sequence ID" value="NZ_JABBGA010000010.1"/>
</dbReference>
<evidence type="ECO:0000259" key="2">
    <source>
        <dbReference type="Pfam" id="PF16539"/>
    </source>
</evidence>
<keyword evidence="1" id="KW-0732">Signal</keyword>
<dbReference type="Pfam" id="PF16539">
    <property type="entry name" value="FlgT_M"/>
    <property type="match status" value="1"/>
</dbReference>
<accession>A0A848G913</accession>
<dbReference type="Gene3D" id="2.40.10.410">
    <property type="entry name" value="FlgT, C-terminal domain"/>
    <property type="match status" value="1"/>
</dbReference>
<evidence type="ECO:0000313" key="4">
    <source>
        <dbReference type="EMBL" id="NML26883.1"/>
    </source>
</evidence>
<name>A0A848G913_9RHOO</name>
<keyword evidence="5" id="KW-1185">Reference proteome</keyword>
<reference evidence="4 5" key="1">
    <citation type="submission" date="2020-04" db="EMBL/GenBank/DDBJ databases">
        <title>Zoogloea sp. G-4-1-14 isolated from soil.</title>
        <authorList>
            <person name="Dahal R.H."/>
        </authorList>
    </citation>
    <scope>NUCLEOTIDE SEQUENCE [LARGE SCALE GENOMIC DNA]</scope>
    <source>
        <strain evidence="4 5">G-4-1-14</strain>
    </source>
</reference>
<dbReference type="InterPro" id="IPR032370">
    <property type="entry name" value="FlgT_N"/>
</dbReference>
<proteinExistence type="predicted"/>
<sequence>MRFSCYAAAVLCFLIQSSIQAETVIGEGFAPIEPGHQNSAREEALRSALADAARQGVVKIDARTGTTSQGIQNFDEVVLSSRLRIEHHKILQESAEDGVYRVRLEAQLGDVQGGTAQACTQGHVRRLLLAGFPLLRPEQILIQEMNGYAQLTASEVARRFPEKPAILVDYQGDLMINPLVPERVADNASADLQGARLVREAARHHRAQYVLAGRFLSLALAADEKSREIVLDVLILDASTGFCVARRRFHRTAYGNVKVPSSIIFGSAAHYATDFGKAYAYVLDEVIRWAEVTASCLPFSARIIRRGQNLAYLDAGAEQGLSVGDIFSVFRSDNKPVTTLSGEVLGYEKRSLGEVVITTVYPRFAIGRLKSPGGGVQLEVGDELHEH</sequence>
<feature type="signal peptide" evidence="1">
    <location>
        <begin position="1"/>
        <end position="21"/>
    </location>
</feature>
<evidence type="ECO:0000256" key="1">
    <source>
        <dbReference type="SAM" id="SignalP"/>
    </source>
</evidence>
<feature type="domain" description="Flagellar assembly protein T middle" evidence="2">
    <location>
        <begin position="118"/>
        <end position="258"/>
    </location>
</feature>
<dbReference type="Proteomes" id="UP000580043">
    <property type="component" value="Unassembled WGS sequence"/>
</dbReference>
<dbReference type="EMBL" id="JABBGA010000010">
    <property type="protein sequence ID" value="NML26883.1"/>
    <property type="molecule type" value="Genomic_DNA"/>
</dbReference>
<protein>
    <recommendedName>
        <fullName evidence="6">Flagellar assembly protein T middle domain-containing protein</fullName>
    </recommendedName>
</protein>
<dbReference type="Gene3D" id="3.40.50.10610">
    <property type="entry name" value="ABC-type transport auxiliary lipoprotein component"/>
    <property type="match status" value="1"/>
</dbReference>
<organism evidence="4 5">
    <name type="scientific">Zoogloea dura</name>
    <dbReference type="NCBI Taxonomy" id="2728840"/>
    <lineage>
        <taxon>Bacteria</taxon>
        <taxon>Pseudomonadati</taxon>
        <taxon>Pseudomonadota</taxon>
        <taxon>Betaproteobacteria</taxon>
        <taxon>Rhodocyclales</taxon>
        <taxon>Zoogloeaceae</taxon>
        <taxon>Zoogloea</taxon>
    </lineage>
</organism>
<dbReference type="InterPro" id="IPR038180">
    <property type="entry name" value="FlgT_N_sf"/>
</dbReference>
<feature type="domain" description="Flagellar assembly protein T N-terminal" evidence="3">
    <location>
        <begin position="23"/>
        <end position="108"/>
    </location>
</feature>
<dbReference type="InterPro" id="IPR032386">
    <property type="entry name" value="FlgT_M"/>
</dbReference>
<feature type="chain" id="PRO_5032785481" description="Flagellar assembly protein T middle domain-containing protein" evidence="1">
    <location>
        <begin position="22"/>
        <end position="387"/>
    </location>
</feature>
<dbReference type="Gene3D" id="3.30.1660.40">
    <property type="entry name" value="FlgT, N-terminal domain"/>
    <property type="match status" value="1"/>
</dbReference>
<comment type="caution">
    <text evidence="4">The sequence shown here is derived from an EMBL/GenBank/DDBJ whole genome shotgun (WGS) entry which is preliminary data.</text>
</comment>
<gene>
    <name evidence="4" type="ORF">HHL15_14100</name>
</gene>
<dbReference type="AlphaFoldDB" id="A0A848G913"/>
<evidence type="ECO:0008006" key="6">
    <source>
        <dbReference type="Google" id="ProtNLM"/>
    </source>
</evidence>
<dbReference type="InterPro" id="IPR038165">
    <property type="entry name" value="FlgT_C_sf"/>
</dbReference>
<evidence type="ECO:0000259" key="3">
    <source>
        <dbReference type="Pfam" id="PF16548"/>
    </source>
</evidence>
<evidence type="ECO:0000313" key="5">
    <source>
        <dbReference type="Proteomes" id="UP000580043"/>
    </source>
</evidence>
<dbReference type="Pfam" id="PF16548">
    <property type="entry name" value="FlgT_N"/>
    <property type="match status" value="1"/>
</dbReference>